<name>D6X2U4_TRICA</name>
<dbReference type="InterPro" id="IPR013525">
    <property type="entry name" value="ABC2_TM"/>
</dbReference>
<evidence type="ECO:0000256" key="7">
    <source>
        <dbReference type="ARBA" id="ARBA00022989"/>
    </source>
</evidence>
<evidence type="ECO:0000256" key="2">
    <source>
        <dbReference type="ARBA" id="ARBA00022448"/>
    </source>
</evidence>
<evidence type="ECO:0000256" key="8">
    <source>
        <dbReference type="ARBA" id="ARBA00023136"/>
    </source>
</evidence>
<feature type="transmembrane region" description="Helical" evidence="9">
    <location>
        <begin position="283"/>
        <end position="301"/>
    </location>
</feature>
<dbReference type="Pfam" id="PF23321">
    <property type="entry name" value="R1_ABCA1"/>
    <property type="match status" value="1"/>
</dbReference>
<dbReference type="InParanoid" id="D6X2U4"/>
<evidence type="ECO:0000259" key="10">
    <source>
        <dbReference type="PROSITE" id="PS50893"/>
    </source>
</evidence>
<dbReference type="HOGENOM" id="CLU_000604_19_1_1"/>
<dbReference type="GO" id="GO:0005319">
    <property type="term" value="F:lipid transporter activity"/>
    <property type="evidence" value="ECO:0000318"/>
    <property type="project" value="GO_Central"/>
</dbReference>
<feature type="transmembrane region" description="Helical" evidence="9">
    <location>
        <begin position="321"/>
        <end position="344"/>
    </location>
</feature>
<feature type="transmembrane region" description="Helical" evidence="9">
    <location>
        <begin position="1000"/>
        <end position="1021"/>
    </location>
</feature>
<dbReference type="OMA" id="NFGMSIS"/>
<proteinExistence type="predicted"/>
<dbReference type="GO" id="GO:0140359">
    <property type="term" value="F:ABC-type transporter activity"/>
    <property type="evidence" value="ECO:0007669"/>
    <property type="project" value="InterPro"/>
</dbReference>
<keyword evidence="3 9" id="KW-0812">Transmembrane</keyword>
<dbReference type="Proteomes" id="UP000007266">
    <property type="component" value="Linkage group 9"/>
</dbReference>
<feature type="domain" description="ABC transporter" evidence="10">
    <location>
        <begin position="1197"/>
        <end position="1427"/>
    </location>
</feature>
<keyword evidence="2" id="KW-0813">Transport</keyword>
<evidence type="ECO:0000313" key="12">
    <source>
        <dbReference type="Proteomes" id="UP000007266"/>
    </source>
</evidence>
<organism evidence="11 12">
    <name type="scientific">Tribolium castaneum</name>
    <name type="common">Red flour beetle</name>
    <dbReference type="NCBI Taxonomy" id="7070"/>
    <lineage>
        <taxon>Eukaryota</taxon>
        <taxon>Metazoa</taxon>
        <taxon>Ecdysozoa</taxon>
        <taxon>Arthropoda</taxon>
        <taxon>Hexapoda</taxon>
        <taxon>Insecta</taxon>
        <taxon>Pterygota</taxon>
        <taxon>Neoptera</taxon>
        <taxon>Endopterygota</taxon>
        <taxon>Coleoptera</taxon>
        <taxon>Polyphaga</taxon>
        <taxon>Cucujiformia</taxon>
        <taxon>Tenebrionidae</taxon>
        <taxon>Tenebrionidae incertae sedis</taxon>
        <taxon>Tribolium</taxon>
    </lineage>
</organism>
<evidence type="ECO:0000256" key="9">
    <source>
        <dbReference type="SAM" id="Phobius"/>
    </source>
</evidence>
<dbReference type="InterPro" id="IPR003439">
    <property type="entry name" value="ABC_transporter-like_ATP-bd"/>
</dbReference>
<dbReference type="Pfam" id="PF00005">
    <property type="entry name" value="ABC_tran"/>
    <property type="match status" value="2"/>
</dbReference>
<dbReference type="FunFam" id="3.40.50.300:FF:000327">
    <property type="entry name" value="ATP-binding cassette sub-family A member 3"/>
    <property type="match status" value="1"/>
</dbReference>
<feature type="transmembrane region" description="Helical" evidence="9">
    <location>
        <begin position="182"/>
        <end position="208"/>
    </location>
</feature>
<dbReference type="FunFam" id="3.40.50.300:FF:000298">
    <property type="entry name" value="ATP-binding cassette sub-family A member 12"/>
    <property type="match status" value="1"/>
</dbReference>
<dbReference type="SUPFAM" id="SSF52540">
    <property type="entry name" value="P-loop containing nucleoside triphosphate hydrolases"/>
    <property type="match status" value="2"/>
</dbReference>
<evidence type="ECO:0000256" key="5">
    <source>
        <dbReference type="ARBA" id="ARBA00022741"/>
    </source>
</evidence>
<dbReference type="InterPro" id="IPR027417">
    <property type="entry name" value="P-loop_NTPase"/>
</dbReference>
<keyword evidence="8 9" id="KW-0472">Membrane</keyword>
<reference evidence="11 12" key="1">
    <citation type="journal article" date="2008" name="Nature">
        <title>The genome of the model beetle and pest Tribolium castaneum.</title>
        <authorList>
            <consortium name="Tribolium Genome Sequencing Consortium"/>
            <person name="Richards S."/>
            <person name="Gibbs R.A."/>
            <person name="Weinstock G.M."/>
            <person name="Brown S.J."/>
            <person name="Denell R."/>
            <person name="Beeman R.W."/>
            <person name="Gibbs R."/>
            <person name="Beeman R.W."/>
            <person name="Brown S.J."/>
            <person name="Bucher G."/>
            <person name="Friedrich M."/>
            <person name="Grimmelikhuijzen C.J."/>
            <person name="Klingler M."/>
            <person name="Lorenzen M."/>
            <person name="Richards S."/>
            <person name="Roth S."/>
            <person name="Schroder R."/>
            <person name="Tautz D."/>
            <person name="Zdobnov E.M."/>
            <person name="Muzny D."/>
            <person name="Gibbs R.A."/>
            <person name="Weinstock G.M."/>
            <person name="Attaway T."/>
            <person name="Bell S."/>
            <person name="Buhay C.J."/>
            <person name="Chandrabose M.N."/>
            <person name="Chavez D."/>
            <person name="Clerk-Blankenburg K.P."/>
            <person name="Cree A."/>
            <person name="Dao M."/>
            <person name="Davis C."/>
            <person name="Chacko J."/>
            <person name="Dinh H."/>
            <person name="Dugan-Rocha S."/>
            <person name="Fowler G."/>
            <person name="Garner T.T."/>
            <person name="Garnes J."/>
            <person name="Gnirke A."/>
            <person name="Hawes A."/>
            <person name="Hernandez J."/>
            <person name="Hines S."/>
            <person name="Holder M."/>
            <person name="Hume J."/>
            <person name="Jhangiani S.N."/>
            <person name="Joshi V."/>
            <person name="Khan Z.M."/>
            <person name="Jackson L."/>
            <person name="Kovar C."/>
            <person name="Kowis A."/>
            <person name="Lee S."/>
            <person name="Lewis L.R."/>
            <person name="Margolis J."/>
            <person name="Morgan M."/>
            <person name="Nazareth L.V."/>
            <person name="Nguyen N."/>
            <person name="Okwuonu G."/>
            <person name="Parker D."/>
            <person name="Richards S."/>
            <person name="Ruiz S.J."/>
            <person name="Santibanez J."/>
            <person name="Savard J."/>
            <person name="Scherer S.E."/>
            <person name="Schneider B."/>
            <person name="Sodergren E."/>
            <person name="Tautz D."/>
            <person name="Vattahil S."/>
            <person name="Villasana D."/>
            <person name="White C.S."/>
            <person name="Wright R."/>
            <person name="Park Y."/>
            <person name="Beeman R.W."/>
            <person name="Lord J."/>
            <person name="Oppert B."/>
            <person name="Lorenzen M."/>
            <person name="Brown S."/>
            <person name="Wang L."/>
            <person name="Savard J."/>
            <person name="Tautz D."/>
            <person name="Richards S."/>
            <person name="Weinstock G."/>
            <person name="Gibbs R.A."/>
            <person name="Liu Y."/>
            <person name="Worley K."/>
            <person name="Weinstock G."/>
            <person name="Elsik C.G."/>
            <person name="Reese J.T."/>
            <person name="Elhaik E."/>
            <person name="Landan G."/>
            <person name="Graur D."/>
            <person name="Arensburger P."/>
            <person name="Atkinson P."/>
            <person name="Beeman R.W."/>
            <person name="Beidler J."/>
            <person name="Brown S.J."/>
            <person name="Demuth J.P."/>
            <person name="Drury D.W."/>
            <person name="Du Y.Z."/>
            <person name="Fujiwara H."/>
            <person name="Lorenzen M."/>
            <person name="Maselli V."/>
            <person name="Osanai M."/>
            <person name="Park Y."/>
            <person name="Robertson H.M."/>
            <person name="Tu Z."/>
            <person name="Wang J.J."/>
            <person name="Wang S."/>
            <person name="Richards S."/>
            <person name="Song H."/>
            <person name="Zhang L."/>
            <person name="Sodergren E."/>
            <person name="Werner D."/>
            <person name="Stanke M."/>
            <person name="Morgenstern B."/>
            <person name="Solovyev V."/>
            <person name="Kosarev P."/>
            <person name="Brown G."/>
            <person name="Chen H.C."/>
            <person name="Ermolaeva O."/>
            <person name="Hlavina W."/>
            <person name="Kapustin Y."/>
            <person name="Kiryutin B."/>
            <person name="Kitts P."/>
            <person name="Maglott D."/>
            <person name="Pruitt K."/>
            <person name="Sapojnikov V."/>
            <person name="Souvorov A."/>
            <person name="Mackey A.J."/>
            <person name="Waterhouse R.M."/>
            <person name="Wyder S."/>
            <person name="Zdobnov E.M."/>
            <person name="Zdobnov E.M."/>
            <person name="Wyder S."/>
            <person name="Kriventseva E.V."/>
            <person name="Kadowaki T."/>
            <person name="Bork P."/>
            <person name="Aranda M."/>
            <person name="Bao R."/>
            <person name="Beermann A."/>
            <person name="Berns N."/>
            <person name="Bolognesi R."/>
            <person name="Bonneton F."/>
            <person name="Bopp D."/>
            <person name="Brown S.J."/>
            <person name="Bucher G."/>
            <person name="Butts T."/>
            <person name="Chaumot A."/>
            <person name="Denell R.E."/>
            <person name="Ferrier D.E."/>
            <person name="Friedrich M."/>
            <person name="Gordon C.M."/>
            <person name="Jindra M."/>
            <person name="Klingler M."/>
            <person name="Lan Q."/>
            <person name="Lattorff H.M."/>
            <person name="Laudet V."/>
            <person name="von Levetsow C."/>
            <person name="Liu Z."/>
            <person name="Lutz R."/>
            <person name="Lynch J.A."/>
            <person name="da Fonseca R.N."/>
            <person name="Posnien N."/>
            <person name="Reuter R."/>
            <person name="Roth S."/>
            <person name="Savard J."/>
            <person name="Schinko J.B."/>
            <person name="Schmitt C."/>
            <person name="Schoppmeier M."/>
            <person name="Schroder R."/>
            <person name="Shippy T.D."/>
            <person name="Simonnet F."/>
            <person name="Marques-Souza H."/>
            <person name="Tautz D."/>
            <person name="Tomoyasu Y."/>
            <person name="Trauner J."/>
            <person name="Van der Zee M."/>
            <person name="Vervoort M."/>
            <person name="Wittkopp N."/>
            <person name="Wimmer E.A."/>
            <person name="Yang X."/>
            <person name="Jones A.K."/>
            <person name="Sattelle D.B."/>
            <person name="Ebert P.R."/>
            <person name="Nelson D."/>
            <person name="Scott J.G."/>
            <person name="Beeman R.W."/>
            <person name="Muthukrishnan S."/>
            <person name="Kramer K.J."/>
            <person name="Arakane Y."/>
            <person name="Beeman R.W."/>
            <person name="Zhu Q."/>
            <person name="Hogenkamp D."/>
            <person name="Dixit R."/>
            <person name="Oppert B."/>
            <person name="Jiang H."/>
            <person name="Zou Z."/>
            <person name="Marshall J."/>
            <person name="Elpidina E."/>
            <person name="Vinokurov K."/>
            <person name="Oppert C."/>
            <person name="Zou Z."/>
            <person name="Evans J."/>
            <person name="Lu Z."/>
            <person name="Zhao P."/>
            <person name="Sumathipala N."/>
            <person name="Altincicek B."/>
            <person name="Vilcinskas A."/>
            <person name="Williams M."/>
            <person name="Hultmark D."/>
            <person name="Hetru C."/>
            <person name="Jiang H."/>
            <person name="Grimmelikhuijzen C.J."/>
            <person name="Hauser F."/>
            <person name="Cazzamali G."/>
            <person name="Williamson M."/>
            <person name="Park Y."/>
            <person name="Li B."/>
            <person name="Tanaka Y."/>
            <person name="Predel R."/>
            <person name="Neupert S."/>
            <person name="Schachtner J."/>
            <person name="Verleyen P."/>
            <person name="Raible F."/>
            <person name="Bork P."/>
            <person name="Friedrich M."/>
            <person name="Walden K.K."/>
            <person name="Robertson H.M."/>
            <person name="Angeli S."/>
            <person name="Foret S."/>
            <person name="Bucher G."/>
            <person name="Schuetz S."/>
            <person name="Maleszka R."/>
            <person name="Wimmer E.A."/>
            <person name="Beeman R.W."/>
            <person name="Lorenzen M."/>
            <person name="Tomoyasu Y."/>
            <person name="Miller S.C."/>
            <person name="Grossmann D."/>
            <person name="Bucher G."/>
        </authorList>
    </citation>
    <scope>NUCLEOTIDE SEQUENCE [LARGE SCALE GENOMIC DNA]</scope>
    <source>
        <strain evidence="11 12">Georgia GA2</strain>
    </source>
</reference>
<dbReference type="InterPro" id="IPR026082">
    <property type="entry name" value="ABCA"/>
</dbReference>
<dbReference type="CDD" id="cd03263">
    <property type="entry name" value="ABC_subfamily_A"/>
    <property type="match status" value="2"/>
</dbReference>
<dbReference type="SMART" id="SM00382">
    <property type="entry name" value="AAA"/>
    <property type="match status" value="2"/>
</dbReference>
<dbReference type="GO" id="GO:0005524">
    <property type="term" value="F:ATP binding"/>
    <property type="evidence" value="ECO:0007669"/>
    <property type="project" value="UniProtKB-KW"/>
</dbReference>
<accession>D6X2U4</accession>
<feature type="transmembrane region" description="Helical" evidence="9">
    <location>
        <begin position="1130"/>
        <end position="1152"/>
    </location>
</feature>
<feature type="transmembrane region" description="Helical" evidence="9">
    <location>
        <begin position="220"/>
        <end position="240"/>
    </location>
</feature>
<dbReference type="InterPro" id="IPR003593">
    <property type="entry name" value="AAA+_ATPase"/>
</dbReference>
<gene>
    <name evidence="11" type="primary">AUGUSTUS-3.0.2_16281</name>
    <name evidence="11" type="ORF">TcasGA2_TC016281</name>
</gene>
<dbReference type="Pfam" id="PF12698">
    <property type="entry name" value="ABC2_membrane_3"/>
    <property type="match status" value="2"/>
</dbReference>
<dbReference type="PANTHER" id="PTHR19229">
    <property type="entry name" value="ATP-BINDING CASSETTE TRANSPORTER SUBFAMILY A ABCA"/>
    <property type="match status" value="1"/>
</dbReference>
<keyword evidence="12" id="KW-1185">Reference proteome</keyword>
<evidence type="ECO:0000256" key="1">
    <source>
        <dbReference type="ARBA" id="ARBA00004141"/>
    </source>
</evidence>
<evidence type="ECO:0000313" key="11">
    <source>
        <dbReference type="EMBL" id="EFA10644.2"/>
    </source>
</evidence>
<evidence type="ECO:0000256" key="4">
    <source>
        <dbReference type="ARBA" id="ARBA00022737"/>
    </source>
</evidence>
<keyword evidence="6 11" id="KW-0067">ATP-binding</keyword>
<feature type="transmembrane region" description="Helical" evidence="9">
    <location>
        <begin position="964"/>
        <end position="988"/>
    </location>
</feature>
<dbReference type="InterPro" id="IPR017871">
    <property type="entry name" value="ABC_transporter-like_CS"/>
</dbReference>
<feature type="transmembrane region" description="Helical" evidence="9">
    <location>
        <begin position="141"/>
        <end position="161"/>
    </location>
</feature>
<protein>
    <submittedName>
        <fullName evidence="11">ATP-binding cassette sub-family A member 3-like Protein</fullName>
    </submittedName>
</protein>
<evidence type="ECO:0000256" key="3">
    <source>
        <dbReference type="ARBA" id="ARBA00022692"/>
    </source>
</evidence>
<evidence type="ECO:0000256" key="6">
    <source>
        <dbReference type="ARBA" id="ARBA00022840"/>
    </source>
</evidence>
<feature type="domain" description="ABC transporter" evidence="10">
    <location>
        <begin position="398"/>
        <end position="627"/>
    </location>
</feature>
<dbReference type="InterPro" id="IPR056264">
    <property type="entry name" value="R2_ABCA1-4-like"/>
</dbReference>
<keyword evidence="5" id="KW-0547">Nucleotide-binding</keyword>
<comment type="subcellular location">
    <subcellularLocation>
        <location evidence="1">Membrane</location>
        <topology evidence="1">Multi-pass membrane protein</topology>
    </subcellularLocation>
</comment>
<dbReference type="PROSITE" id="PS50893">
    <property type="entry name" value="ABC_TRANSPORTER_2"/>
    <property type="match status" value="2"/>
</dbReference>
<dbReference type="GO" id="GO:0042626">
    <property type="term" value="F:ATPase-coupled transmembrane transporter activity"/>
    <property type="evidence" value="ECO:0000318"/>
    <property type="project" value="GO_Central"/>
</dbReference>
<keyword evidence="4" id="KW-0677">Repeat</keyword>
<dbReference type="PANTHER" id="PTHR19229:SF250">
    <property type="entry name" value="ABC TRANSPORTER DOMAIN-CONTAINING PROTEIN-RELATED"/>
    <property type="match status" value="1"/>
</dbReference>
<reference evidence="11 12" key="2">
    <citation type="journal article" date="2010" name="Nucleic Acids Res.">
        <title>BeetleBase in 2010: revisions to provide comprehensive genomic information for Tribolium castaneum.</title>
        <authorList>
            <person name="Kim H.S."/>
            <person name="Murphy T."/>
            <person name="Xia J."/>
            <person name="Caragea D."/>
            <person name="Park Y."/>
            <person name="Beeman R.W."/>
            <person name="Lorenzen M.D."/>
            <person name="Butcher S."/>
            <person name="Manak J.R."/>
            <person name="Brown S.J."/>
        </authorList>
    </citation>
    <scope>GENOME REANNOTATION</scope>
    <source>
        <strain evidence="11 12">Georgia GA2</strain>
    </source>
</reference>
<dbReference type="Gene3D" id="3.40.50.300">
    <property type="entry name" value="P-loop containing nucleotide triphosphate hydrolases"/>
    <property type="match status" value="2"/>
</dbReference>
<feature type="transmembrane region" description="Helical" evidence="9">
    <location>
        <begin position="1065"/>
        <end position="1086"/>
    </location>
</feature>
<feature type="transmembrane region" description="Helical" evidence="9">
    <location>
        <begin position="1033"/>
        <end position="1053"/>
    </location>
</feature>
<feature type="transmembrane region" description="Helical" evidence="9">
    <location>
        <begin position="247"/>
        <end position="271"/>
    </location>
</feature>
<feature type="transmembrane region" description="Helical" evidence="9">
    <location>
        <begin position="758"/>
        <end position="776"/>
    </location>
</feature>
<dbReference type="GO" id="GO:0016020">
    <property type="term" value="C:membrane"/>
    <property type="evidence" value="ECO:0007669"/>
    <property type="project" value="UniProtKB-SubCell"/>
</dbReference>
<keyword evidence="7 9" id="KW-1133">Transmembrane helix</keyword>
<sequence>MDRKFLSIEHYDTSEELNDAVTKKNFSFAIQLDDSLKGLTLPKQLPDNIKIYIRLPSQIYSTGKKIDWYTKSLFPKLLLEKGADFTDYDGKGFLHLQQILALALLKKMKEKHVPEIIMQAFPYPQMIKNWLNTTPAQTVSIFLIIMAFITNINNIITDVAVEKETQVKEYMKVMGLSGWLLWLTWFLRSFFILLSTVAIMTIILKVTILRPPVFIHTDGTILFALFLVYASSLITFMFLISTIFQKAIFAIVVGVIMYMVALILGVVQFIISASLYMKIITSVLSPSAMFFGLSMLFELEAKEKGGHWNSLFQSSWLENKASLGVIFVILILDTVLYMVIALYLEAVIPGEFGVPRPWYFPFTRTFWCKSLPEKTTEEFSQKDKEHFEEFTDSIPVGIKLKKLSKRFGSNNAVKDLNLEMYEGHITALLGHNGAGKSTTMSMICGMCLPTSGTAIVNGYDVRTNIHNVRESMGLCPQHNLLFDDLTVYEHLYFFGKLKDLENDEIKKEIDYYLTILELENKRKQLSKTLSGGMKRKLSVAIALCGKSRVIMLDEPTAGMDPSARRTVWDLLQQQKNGRTILLTTHYMDEADLLGDRIAIMTAGELQSCGSSFFLRKKYGSDYYLILEVTPKCRPVHVTGLLAKYVPNIQIHSHVGSELTYILPDKASEKFETLLKDLEYNKPSLGIQNLGISLATLEEVFLKVAAAHDMKISEKFNKKETDVEVTKKEEISYQRGCKLMRNQIVAMMLKKNLSLLRSWILLLIQIILPSVLLYLALAKTPMRVRTKFRTYSPFELTLSSYHNPITLLENGSSMANTYVKVLKGFEVKTVENVTEEILNMINTSLSTVEKHYIVGASFRHDLITAWFNIHLYHAAPLSLSLVLNTLYEEVLDKNKSITFFNYPLPRRTSSQQLQNYGESNDLSRLEYGLKSSIGIVTGTYILFYIRERMTKCKHLQIISGVNIFIFWSIAFLCDLITYLITVISLLIVLTKFEGGFETFEIGLLILLLLCFCFFVLPLTYLMSYCFKIPSTGCGVMIVFGVCMVFIPTMAYLVLEQSEAATSTRMVLEWVFLFTPYYSVVNGITAIITTRDVRKGCQKTMVPREVLCEVVKACCYEDFYYSFEEPGIGRNIFIPLIMSFILFTIIFLTEFNFFSRICIRVRRFHKPPNENVILESDVHNENEKIRNTSVDELKKSYSVVLRDVSKYYGKFLAVNCLCLGVNSSECFGLLGVNGAGKTTTFKMLTGDESITFGDAWIQGLCVKTQQKQVQKFIGYCPQFDALLEDLTAKETLFIFALIRGVSFDKCIALVESLAETFDFFEHINKKIKHLSGGNKRKVSTALAIIGDPPIIFLDEPSAGMDPVTKRFLWNNLIRLRDAGKCIVLTSHSMEECEALCTRVAIMVNGTFQCLGSTQRLKSKYAQGYTLKIKVKKHDDHTRTDSQISAVNNFVQKYFPGSELKERYQELVTYHLDNPKSLSLSQMFGTIEASKRQLGIEDYSLGQCSLEEVLRKANNH</sequence>
<dbReference type="PROSITE" id="PS00211">
    <property type="entry name" value="ABC_TRANSPORTER_1"/>
    <property type="match status" value="1"/>
</dbReference>
<dbReference type="GO" id="GO:0016887">
    <property type="term" value="F:ATP hydrolysis activity"/>
    <property type="evidence" value="ECO:0007669"/>
    <property type="project" value="InterPro"/>
</dbReference>
<dbReference type="GO" id="GO:0006869">
    <property type="term" value="P:lipid transport"/>
    <property type="evidence" value="ECO:0000318"/>
    <property type="project" value="GO_Central"/>
</dbReference>
<dbReference type="EMBL" id="KQ971372">
    <property type="protein sequence ID" value="EFA10644.2"/>
    <property type="molecule type" value="Genomic_DNA"/>
</dbReference>